<evidence type="ECO:0000256" key="9">
    <source>
        <dbReference type="ARBA" id="ARBA00022801"/>
    </source>
</evidence>
<dbReference type="Gene3D" id="1.10.8.60">
    <property type="match status" value="1"/>
</dbReference>
<dbReference type="Pfam" id="PF01434">
    <property type="entry name" value="Peptidase_M41"/>
    <property type="match status" value="1"/>
</dbReference>
<dbReference type="GO" id="GO:0005745">
    <property type="term" value="C:m-AAA complex"/>
    <property type="evidence" value="ECO:0007669"/>
    <property type="project" value="TreeGrafter"/>
</dbReference>
<dbReference type="GO" id="GO:0046872">
    <property type="term" value="F:metal ion binding"/>
    <property type="evidence" value="ECO:0007669"/>
    <property type="project" value="UniProtKB-KW"/>
</dbReference>
<dbReference type="Gene3D" id="1.20.58.760">
    <property type="entry name" value="Peptidase M41"/>
    <property type="match status" value="1"/>
</dbReference>
<evidence type="ECO:0000313" key="20">
    <source>
        <dbReference type="EMBL" id="KAF8564766.1"/>
    </source>
</evidence>
<dbReference type="SMART" id="SM00382">
    <property type="entry name" value="AAA"/>
    <property type="match status" value="1"/>
</dbReference>
<evidence type="ECO:0000256" key="15">
    <source>
        <dbReference type="ARBA" id="ARBA00023136"/>
    </source>
</evidence>
<keyword evidence="21" id="KW-1185">Reference proteome</keyword>
<dbReference type="InterPro" id="IPR027417">
    <property type="entry name" value="P-loop_NTPase"/>
</dbReference>
<evidence type="ECO:0000256" key="6">
    <source>
        <dbReference type="ARBA" id="ARBA00022692"/>
    </source>
</evidence>
<dbReference type="GO" id="GO:0004176">
    <property type="term" value="F:ATP-dependent peptidase activity"/>
    <property type="evidence" value="ECO:0007669"/>
    <property type="project" value="InterPro"/>
</dbReference>
<organism evidence="20 21">
    <name type="scientific">Paragonimus westermani</name>
    <dbReference type="NCBI Taxonomy" id="34504"/>
    <lineage>
        <taxon>Eukaryota</taxon>
        <taxon>Metazoa</taxon>
        <taxon>Spiralia</taxon>
        <taxon>Lophotrochozoa</taxon>
        <taxon>Platyhelminthes</taxon>
        <taxon>Trematoda</taxon>
        <taxon>Digenea</taxon>
        <taxon>Plagiorchiida</taxon>
        <taxon>Troglotremata</taxon>
        <taxon>Troglotrematidae</taxon>
        <taxon>Paragonimus</taxon>
    </lineage>
</organism>
<dbReference type="InterPro" id="IPR003593">
    <property type="entry name" value="AAA+_ATPase"/>
</dbReference>
<evidence type="ECO:0000256" key="3">
    <source>
        <dbReference type="ARBA" id="ARBA00010044"/>
    </source>
</evidence>
<dbReference type="Pfam" id="PF17862">
    <property type="entry name" value="AAA_lid_3"/>
    <property type="match status" value="1"/>
</dbReference>
<evidence type="ECO:0000256" key="8">
    <source>
        <dbReference type="ARBA" id="ARBA00022741"/>
    </source>
</evidence>
<name>A0A8T0DBN0_9TREM</name>
<dbReference type="OrthoDB" id="1413014at2759"/>
<evidence type="ECO:0000256" key="7">
    <source>
        <dbReference type="ARBA" id="ARBA00022723"/>
    </source>
</evidence>
<keyword evidence="7" id="KW-0479">Metal-binding</keyword>
<evidence type="ECO:0000256" key="13">
    <source>
        <dbReference type="ARBA" id="ARBA00022989"/>
    </source>
</evidence>
<evidence type="ECO:0000256" key="12">
    <source>
        <dbReference type="ARBA" id="ARBA00022946"/>
    </source>
</evidence>
<dbReference type="CDD" id="cd19501">
    <property type="entry name" value="RecA-like_FtsH"/>
    <property type="match status" value="1"/>
</dbReference>
<keyword evidence="5" id="KW-0645">Protease</keyword>
<keyword evidence="15 17" id="KW-0472">Membrane</keyword>
<feature type="signal peptide" evidence="18">
    <location>
        <begin position="1"/>
        <end position="23"/>
    </location>
</feature>
<feature type="region of interest" description="Disordered" evidence="16">
    <location>
        <begin position="423"/>
        <end position="443"/>
    </location>
</feature>
<feature type="transmembrane region" description="Helical" evidence="17">
    <location>
        <begin position="100"/>
        <end position="119"/>
    </location>
</feature>
<dbReference type="GO" id="GO:0034982">
    <property type="term" value="P:mitochondrial protein processing"/>
    <property type="evidence" value="ECO:0007669"/>
    <property type="project" value="TreeGrafter"/>
</dbReference>
<dbReference type="EMBL" id="JTDF01007920">
    <property type="protein sequence ID" value="KAF8564766.1"/>
    <property type="molecule type" value="Genomic_DNA"/>
</dbReference>
<keyword evidence="11" id="KW-0067">ATP-binding</keyword>
<dbReference type="InterPro" id="IPR000642">
    <property type="entry name" value="Peptidase_M41"/>
</dbReference>
<dbReference type="InterPro" id="IPR037219">
    <property type="entry name" value="Peptidase_M41-like"/>
</dbReference>
<dbReference type="AlphaFoldDB" id="A0A8T0DBN0"/>
<dbReference type="InterPro" id="IPR041569">
    <property type="entry name" value="AAA_lid_3"/>
</dbReference>
<dbReference type="GO" id="GO:0004222">
    <property type="term" value="F:metalloendopeptidase activity"/>
    <property type="evidence" value="ECO:0007669"/>
    <property type="project" value="InterPro"/>
</dbReference>
<evidence type="ECO:0000256" key="17">
    <source>
        <dbReference type="SAM" id="Phobius"/>
    </source>
</evidence>
<dbReference type="PANTHER" id="PTHR43655:SF8">
    <property type="entry name" value="PARAPLEGIN"/>
    <property type="match status" value="1"/>
</dbReference>
<dbReference type="GO" id="GO:0005524">
    <property type="term" value="F:ATP binding"/>
    <property type="evidence" value="ECO:0007669"/>
    <property type="project" value="UniProtKB-KW"/>
</dbReference>
<sequence length="792" mass="87253">MLLWRKHFSYWKTSFILPRLLLGISRSRLLGCVPVSEFVSQNRPMFVMRAFDHTAVGIPTLAGKEPPLYLSNICKRMFASDSTSNSDKTPFPNSPGNLPLMWLFFFASAGIAFYAGYLLNRGYPHLVDYDTFWKLLERGEVEGIVLNHHSPYAFVSLHSVYPGTDKKVVVVPLLQSPENLEKSVREKEKMWDIPQDGQLPIRYGTRRDIADQSGSSPIALVATTIVLSAIVITAYIYWGVKRGKISQIFSSGQSLGGTRPYTKLEPKTPQSSPKKPTVEGKLESDRYSGGLPFSWDPFSGFQSIRPVTTNVKFKDVAGLHASKQEVMEFVSYLKDPKKYQALGAKLPKGALLLGPPGTGKTLLVKALANEADVPFFSMAGSEFVEVIGGLGASRIRQLFRTARAKSPAIIFIDELDSLGRRRTAVDSGGRRGSPGGGGGGGVSEMEQTLNQLLVEMDGMDTAEGTIVFAATNRADLLDKALLRAGRFDRHIFIDLPNLAERKELLAMYLAKYRLSPTILQGELIQHLATWTPGMSGADIARLCNEAALVAARRDTPLEGVLRDDFEVAFERILAGAAKRSNPLSLPERRVAAVQEAGRALVAWLLPRTGLLPVKVSIVPRTMAGLEGSGGLGFTHLVPEERQLFNSEELKDRMAVMLGGRAAEQVIFNAVSDASQRYLHKANELAFKQVREWGMSKAVGNLSFENDPSGNEFTMKPYSQRTQLLIELEAQQLVISAFTRCVELLQANKDKLQRLIDALLQKEVLNYDELVKLCQNQSSSNDVPGSTDTTPLS</sequence>
<proteinExistence type="inferred from homology"/>
<feature type="compositionally biased region" description="Gly residues" evidence="16">
    <location>
        <begin position="430"/>
        <end position="442"/>
    </location>
</feature>
<evidence type="ECO:0000256" key="5">
    <source>
        <dbReference type="ARBA" id="ARBA00022670"/>
    </source>
</evidence>
<keyword evidence="10" id="KW-0862">Zinc</keyword>
<dbReference type="SUPFAM" id="SSF52540">
    <property type="entry name" value="P-loop containing nucleoside triphosphate hydrolases"/>
    <property type="match status" value="1"/>
</dbReference>
<reference evidence="20 21" key="1">
    <citation type="submission" date="2019-07" db="EMBL/GenBank/DDBJ databases">
        <title>Annotation for the trematode Paragonimus westermani.</title>
        <authorList>
            <person name="Choi Y.-J."/>
        </authorList>
    </citation>
    <scope>NUCLEOTIDE SEQUENCE [LARGE SCALE GENOMIC DNA]</scope>
    <source>
        <strain evidence="20">180907_Pwestermani</strain>
    </source>
</reference>
<feature type="region of interest" description="Disordered" evidence="16">
    <location>
        <begin position="259"/>
        <end position="283"/>
    </location>
</feature>
<dbReference type="FunFam" id="3.40.50.300:FF:000277">
    <property type="entry name" value="ATP-dependent zinc metalloprotease FtsH"/>
    <property type="match status" value="1"/>
</dbReference>
<dbReference type="InterPro" id="IPR003960">
    <property type="entry name" value="ATPase_AAA_CS"/>
</dbReference>
<evidence type="ECO:0000256" key="18">
    <source>
        <dbReference type="SAM" id="SignalP"/>
    </source>
</evidence>
<dbReference type="PROSITE" id="PS00674">
    <property type="entry name" value="AAA"/>
    <property type="match status" value="1"/>
</dbReference>
<dbReference type="InterPro" id="IPR003959">
    <property type="entry name" value="ATPase_AAA_core"/>
</dbReference>
<keyword evidence="13 17" id="KW-1133">Transmembrane helix</keyword>
<evidence type="ECO:0000256" key="16">
    <source>
        <dbReference type="SAM" id="MobiDB-lite"/>
    </source>
</evidence>
<comment type="caution">
    <text evidence="20">The sequence shown here is derived from an EMBL/GenBank/DDBJ whole genome shotgun (WGS) entry which is preliminary data.</text>
</comment>
<keyword evidence="14" id="KW-0482">Metalloprotease</keyword>
<dbReference type="GO" id="GO:0016887">
    <property type="term" value="F:ATP hydrolysis activity"/>
    <property type="evidence" value="ECO:0007669"/>
    <property type="project" value="InterPro"/>
</dbReference>
<protein>
    <recommendedName>
        <fullName evidence="19">AAA+ ATPase domain-containing protein</fullName>
    </recommendedName>
</protein>
<dbReference type="Pfam" id="PF00004">
    <property type="entry name" value="AAA"/>
    <property type="match status" value="1"/>
</dbReference>
<feature type="chain" id="PRO_5035731856" description="AAA+ ATPase domain-containing protein" evidence="18">
    <location>
        <begin position="24"/>
        <end position="792"/>
    </location>
</feature>
<keyword evidence="12" id="KW-0809">Transit peptide</keyword>
<gene>
    <name evidence="20" type="ORF">P879_06234</name>
</gene>
<evidence type="ECO:0000256" key="10">
    <source>
        <dbReference type="ARBA" id="ARBA00022833"/>
    </source>
</evidence>
<comment type="cofactor">
    <cofactor evidence="1">
        <name>Zn(2+)</name>
        <dbReference type="ChEBI" id="CHEBI:29105"/>
    </cofactor>
</comment>
<dbReference type="SUPFAM" id="SSF140990">
    <property type="entry name" value="FtsH protease domain-like"/>
    <property type="match status" value="1"/>
</dbReference>
<evidence type="ECO:0000256" key="2">
    <source>
        <dbReference type="ARBA" id="ARBA00004141"/>
    </source>
</evidence>
<dbReference type="PANTHER" id="PTHR43655">
    <property type="entry name" value="ATP-DEPENDENT PROTEASE"/>
    <property type="match status" value="1"/>
</dbReference>
<feature type="domain" description="AAA+ ATPase" evidence="19">
    <location>
        <begin position="346"/>
        <end position="497"/>
    </location>
</feature>
<dbReference type="Gene3D" id="3.40.50.300">
    <property type="entry name" value="P-loop containing nucleotide triphosphate hydrolases"/>
    <property type="match status" value="1"/>
</dbReference>
<evidence type="ECO:0000256" key="1">
    <source>
        <dbReference type="ARBA" id="ARBA00001947"/>
    </source>
</evidence>
<keyword evidence="9" id="KW-0378">Hydrolase</keyword>
<evidence type="ECO:0000256" key="11">
    <source>
        <dbReference type="ARBA" id="ARBA00022840"/>
    </source>
</evidence>
<evidence type="ECO:0000259" key="19">
    <source>
        <dbReference type="SMART" id="SM00382"/>
    </source>
</evidence>
<evidence type="ECO:0000256" key="14">
    <source>
        <dbReference type="ARBA" id="ARBA00023049"/>
    </source>
</evidence>
<keyword evidence="18" id="KW-0732">Signal</keyword>
<comment type="subcellular location">
    <subcellularLocation>
        <location evidence="2">Membrane</location>
        <topology evidence="2">Multi-pass membrane protein</topology>
    </subcellularLocation>
</comment>
<feature type="transmembrane region" description="Helical" evidence="17">
    <location>
        <begin position="217"/>
        <end position="238"/>
    </location>
</feature>
<accession>A0A8T0DBN0</accession>
<dbReference type="InterPro" id="IPR050928">
    <property type="entry name" value="ATP-dep_Zn_Metalloprotease"/>
</dbReference>
<comment type="similarity">
    <text evidence="3">In the C-terminal section; belongs to the peptidase M41 family.</text>
</comment>
<keyword evidence="6 17" id="KW-0812">Transmembrane</keyword>
<evidence type="ECO:0000256" key="4">
    <source>
        <dbReference type="ARBA" id="ARBA00010550"/>
    </source>
</evidence>
<comment type="similarity">
    <text evidence="4">In the N-terminal section; belongs to the AAA ATPase family.</text>
</comment>
<keyword evidence="8" id="KW-0547">Nucleotide-binding</keyword>
<evidence type="ECO:0000313" key="21">
    <source>
        <dbReference type="Proteomes" id="UP000699462"/>
    </source>
</evidence>
<dbReference type="Proteomes" id="UP000699462">
    <property type="component" value="Unassembled WGS sequence"/>
</dbReference>